<dbReference type="SUPFAM" id="SSF101148">
    <property type="entry name" value="Plant invertase/pectin methylesterase inhibitor"/>
    <property type="match status" value="1"/>
</dbReference>
<feature type="chain" id="PRO_5040444759" description="Pectinesterase inhibitor domain-containing protein" evidence="2">
    <location>
        <begin position="30"/>
        <end position="212"/>
    </location>
</feature>
<gene>
    <name evidence="4" type="ORF">NE237_011928</name>
</gene>
<evidence type="ECO:0000259" key="3">
    <source>
        <dbReference type="SMART" id="SM00856"/>
    </source>
</evidence>
<dbReference type="Gene3D" id="1.20.140.40">
    <property type="entry name" value="Invertase/pectin methylesterase inhibitor family protein"/>
    <property type="match status" value="1"/>
</dbReference>
<sequence length="212" mass="23110">MGLDNHQVLIVSLSSLLFFLNALPPFAASFPITTLPSPGSVRNLLQFDPITNPISNLANTVVDSAIHNICHATDYPDLCISSLKPYLNGKTDLITILEYEIKACKDRTIAASAEILREIQNPNTDPKTKPYLKDCNELYGDALDNLQKAEDAMKINDIGTINSMLSAALSDFDTCHDGFSEIPGLQPPISGEEINLKHLASNCLAIASLIKW</sequence>
<evidence type="ECO:0000313" key="4">
    <source>
        <dbReference type="EMBL" id="KAJ4955145.1"/>
    </source>
</evidence>
<comment type="caution">
    <text evidence="4">The sequence shown here is derived from an EMBL/GenBank/DDBJ whole genome shotgun (WGS) entry which is preliminary data.</text>
</comment>
<dbReference type="Proteomes" id="UP001141806">
    <property type="component" value="Unassembled WGS sequence"/>
</dbReference>
<reference evidence="4" key="1">
    <citation type="journal article" date="2023" name="Plant J.">
        <title>The genome of the king protea, Protea cynaroides.</title>
        <authorList>
            <person name="Chang J."/>
            <person name="Duong T.A."/>
            <person name="Schoeman C."/>
            <person name="Ma X."/>
            <person name="Roodt D."/>
            <person name="Barker N."/>
            <person name="Li Z."/>
            <person name="Van de Peer Y."/>
            <person name="Mizrachi E."/>
        </authorList>
    </citation>
    <scope>NUCLEOTIDE SEQUENCE</scope>
    <source>
        <tissue evidence="4">Young leaves</tissue>
    </source>
</reference>
<dbReference type="FunFam" id="1.20.140.40:FF:000003">
    <property type="entry name" value="Invertase/pectin methylesterase inhibitor family protein"/>
    <property type="match status" value="1"/>
</dbReference>
<dbReference type="CDD" id="cd15800">
    <property type="entry name" value="PMEI-like_2"/>
    <property type="match status" value="1"/>
</dbReference>
<evidence type="ECO:0000313" key="5">
    <source>
        <dbReference type="Proteomes" id="UP001141806"/>
    </source>
</evidence>
<keyword evidence="5" id="KW-1185">Reference proteome</keyword>
<evidence type="ECO:0000256" key="2">
    <source>
        <dbReference type="SAM" id="SignalP"/>
    </source>
</evidence>
<dbReference type="PANTHER" id="PTHR31080">
    <property type="entry name" value="PECTINESTERASE INHIBITOR-LIKE"/>
    <property type="match status" value="1"/>
</dbReference>
<dbReference type="PANTHER" id="PTHR31080:SF68">
    <property type="entry name" value="PLANT INVERTASE_PECTIN METHYLESTERASE INHIBITOR SUPERFAMILY PROTEIN"/>
    <property type="match status" value="1"/>
</dbReference>
<dbReference type="GO" id="GO:0004857">
    <property type="term" value="F:enzyme inhibitor activity"/>
    <property type="evidence" value="ECO:0007669"/>
    <property type="project" value="InterPro"/>
</dbReference>
<dbReference type="NCBIfam" id="TIGR01614">
    <property type="entry name" value="PME_inhib"/>
    <property type="match status" value="1"/>
</dbReference>
<dbReference type="SMART" id="SM00856">
    <property type="entry name" value="PMEI"/>
    <property type="match status" value="1"/>
</dbReference>
<dbReference type="AlphaFoldDB" id="A0A9Q0JYD7"/>
<protein>
    <recommendedName>
        <fullName evidence="3">Pectinesterase inhibitor domain-containing protein</fullName>
    </recommendedName>
</protein>
<dbReference type="OrthoDB" id="770764at2759"/>
<dbReference type="Pfam" id="PF04043">
    <property type="entry name" value="PMEI"/>
    <property type="match status" value="1"/>
</dbReference>
<accession>A0A9Q0JYD7</accession>
<organism evidence="4 5">
    <name type="scientific">Protea cynaroides</name>
    <dbReference type="NCBI Taxonomy" id="273540"/>
    <lineage>
        <taxon>Eukaryota</taxon>
        <taxon>Viridiplantae</taxon>
        <taxon>Streptophyta</taxon>
        <taxon>Embryophyta</taxon>
        <taxon>Tracheophyta</taxon>
        <taxon>Spermatophyta</taxon>
        <taxon>Magnoliopsida</taxon>
        <taxon>Proteales</taxon>
        <taxon>Proteaceae</taxon>
        <taxon>Protea</taxon>
    </lineage>
</organism>
<evidence type="ECO:0000256" key="1">
    <source>
        <dbReference type="ARBA" id="ARBA00022729"/>
    </source>
</evidence>
<dbReference type="EMBL" id="JAMYWD010000011">
    <property type="protein sequence ID" value="KAJ4955145.1"/>
    <property type="molecule type" value="Genomic_DNA"/>
</dbReference>
<feature type="domain" description="Pectinesterase inhibitor" evidence="3">
    <location>
        <begin position="61"/>
        <end position="206"/>
    </location>
</feature>
<proteinExistence type="predicted"/>
<name>A0A9Q0JYD7_9MAGN</name>
<feature type="signal peptide" evidence="2">
    <location>
        <begin position="1"/>
        <end position="29"/>
    </location>
</feature>
<dbReference type="InterPro" id="IPR035513">
    <property type="entry name" value="Invertase/methylesterase_inhib"/>
</dbReference>
<dbReference type="InterPro" id="IPR051955">
    <property type="entry name" value="PME_Inhibitor"/>
</dbReference>
<dbReference type="InterPro" id="IPR006501">
    <property type="entry name" value="Pectinesterase_inhib_dom"/>
</dbReference>
<keyword evidence="1 2" id="KW-0732">Signal</keyword>